<evidence type="ECO:0000313" key="4">
    <source>
        <dbReference type="Proteomes" id="UP001151760"/>
    </source>
</evidence>
<gene>
    <name evidence="3" type="ORF">Tco_0819823</name>
</gene>
<feature type="compositionally biased region" description="Polar residues" evidence="2">
    <location>
        <begin position="667"/>
        <end position="680"/>
    </location>
</feature>
<dbReference type="Proteomes" id="UP001151760">
    <property type="component" value="Unassembled WGS sequence"/>
</dbReference>
<evidence type="ECO:0000256" key="1">
    <source>
        <dbReference type="SAM" id="Coils"/>
    </source>
</evidence>
<dbReference type="EMBL" id="BQNB010012060">
    <property type="protein sequence ID" value="GJS98653.1"/>
    <property type="molecule type" value="Genomic_DNA"/>
</dbReference>
<feature type="region of interest" description="Disordered" evidence="2">
    <location>
        <begin position="667"/>
        <end position="717"/>
    </location>
</feature>
<sequence length="865" mass="99021">MMSLTSSRLSQERQFTHTTGVMLPNPYSAATYFRGVTPSFLPTDDLIASHNKAILFLSTDMNSKFPPTNNQLRTSSNPRTQATVQDGRVTVQNIQRRPSQCYRVNTRKSQAITGMRGTNTVSDVNANQSRVIRCYNYKGGGHMAKQCTAKKRVKDAEWLEDMDDCDDLQLHTNLNFKEDHVDAYDSDCDDEATACAIFMANLSPTGSINRDTAETKYNDHVVFNNNSCDELTCNSNIISYADYMVTIENDAAQYVPPPEQDKNAKIFQKESSAKQDKYIEEHVDLEKAKKELENIIYKVGQTTQTMHTLIKPQKFYDNTHKTALGYQNPLYLTQAQRKQPVLYNAKALIEKHNPISMYDSEDTLITAEESHLSRLKIELLNQKESNNPFNELSKSFAKLEKQCISLKLSLQNTKEEMICNEPWKVNEASLITKINNKSFEITDLKSQLQEKSIVVNELKQLLATLKEKSQMTLCEPLDADFRFQKIKDENLRAQLQAKFSEPQLNQNGTSMNTKFAKPLTSRTKLYSVTLFPKPQFIPKVVKKNNFSKIVNSHLHTNKFKNNRDVHRDYLKVTKEHVKTLQELLEEARVLKPLDEHIGNASKFAEQIQELLVYVSASFPFTESENEKWAPATCHRRNNNPYANTQLYVAKENVQKINNIVFPSTRRASYTNVSGSQPKSNTRNDRIQRPSSRSEKNKVEAKHRKFKSSSNKNNHVSDCNANVKNVDLSSNSANVCLSCNECLFSENHDVCVVIYLKDVNKSIKVKSVKRKENIQWKPTKKVFTTIGHRWIPTRRMFSVKENTCFIPKNTHATIVPLVDRLQTISVLAVATNTETRMRYSIKKNSLMEAYNNCYAHPFIKPSDNIK</sequence>
<evidence type="ECO:0000313" key="3">
    <source>
        <dbReference type="EMBL" id="GJS98653.1"/>
    </source>
</evidence>
<proteinExistence type="predicted"/>
<comment type="caution">
    <text evidence="3">The sequence shown here is derived from an EMBL/GenBank/DDBJ whole genome shotgun (WGS) entry which is preliminary data.</text>
</comment>
<evidence type="ECO:0000256" key="2">
    <source>
        <dbReference type="SAM" id="MobiDB-lite"/>
    </source>
</evidence>
<accession>A0ABQ5A9E0</accession>
<reference evidence="3" key="1">
    <citation type="journal article" date="2022" name="Int. J. Mol. Sci.">
        <title>Draft Genome of Tanacetum Coccineum: Genomic Comparison of Closely Related Tanacetum-Family Plants.</title>
        <authorList>
            <person name="Yamashiro T."/>
            <person name="Shiraishi A."/>
            <person name="Nakayama K."/>
            <person name="Satake H."/>
        </authorList>
    </citation>
    <scope>NUCLEOTIDE SEQUENCE</scope>
</reference>
<protein>
    <submittedName>
        <fullName evidence="3">Uncharacterized protein</fullName>
    </submittedName>
</protein>
<keyword evidence="1" id="KW-0175">Coiled coil</keyword>
<keyword evidence="4" id="KW-1185">Reference proteome</keyword>
<reference evidence="3" key="2">
    <citation type="submission" date="2022-01" db="EMBL/GenBank/DDBJ databases">
        <authorList>
            <person name="Yamashiro T."/>
            <person name="Shiraishi A."/>
            <person name="Satake H."/>
            <person name="Nakayama K."/>
        </authorList>
    </citation>
    <scope>NUCLEOTIDE SEQUENCE</scope>
</reference>
<feature type="coiled-coil region" evidence="1">
    <location>
        <begin position="441"/>
        <end position="468"/>
    </location>
</feature>
<feature type="compositionally biased region" description="Basic and acidic residues" evidence="2">
    <location>
        <begin position="681"/>
        <end position="699"/>
    </location>
</feature>
<organism evidence="3 4">
    <name type="scientific">Tanacetum coccineum</name>
    <dbReference type="NCBI Taxonomy" id="301880"/>
    <lineage>
        <taxon>Eukaryota</taxon>
        <taxon>Viridiplantae</taxon>
        <taxon>Streptophyta</taxon>
        <taxon>Embryophyta</taxon>
        <taxon>Tracheophyta</taxon>
        <taxon>Spermatophyta</taxon>
        <taxon>Magnoliopsida</taxon>
        <taxon>eudicotyledons</taxon>
        <taxon>Gunneridae</taxon>
        <taxon>Pentapetalae</taxon>
        <taxon>asterids</taxon>
        <taxon>campanulids</taxon>
        <taxon>Asterales</taxon>
        <taxon>Asteraceae</taxon>
        <taxon>Asteroideae</taxon>
        <taxon>Anthemideae</taxon>
        <taxon>Anthemidinae</taxon>
        <taxon>Tanacetum</taxon>
    </lineage>
</organism>
<name>A0ABQ5A9E0_9ASTR</name>
<feature type="compositionally biased region" description="Polar residues" evidence="2">
    <location>
        <begin position="707"/>
        <end position="717"/>
    </location>
</feature>